<evidence type="ECO:0000313" key="6">
    <source>
        <dbReference type="Proteomes" id="UP000646749"/>
    </source>
</evidence>
<dbReference type="PANTHER" id="PTHR43214:SF24">
    <property type="entry name" value="TRANSCRIPTIONAL REGULATORY PROTEIN NARL-RELATED"/>
    <property type="match status" value="1"/>
</dbReference>
<dbReference type="PROSITE" id="PS50043">
    <property type="entry name" value="HTH_LUXR_2"/>
    <property type="match status" value="1"/>
</dbReference>
<keyword evidence="1" id="KW-0805">Transcription regulation</keyword>
<dbReference type="PANTHER" id="PTHR43214">
    <property type="entry name" value="TWO-COMPONENT RESPONSE REGULATOR"/>
    <property type="match status" value="1"/>
</dbReference>
<dbReference type="RefSeq" id="WP_203866687.1">
    <property type="nucleotide sequence ID" value="NZ_BONW01000013.1"/>
</dbReference>
<evidence type="ECO:0000259" key="4">
    <source>
        <dbReference type="PROSITE" id="PS50043"/>
    </source>
</evidence>
<feature type="domain" description="HTH luxR-type" evidence="4">
    <location>
        <begin position="268"/>
        <end position="333"/>
    </location>
</feature>
<dbReference type="InterPro" id="IPR000792">
    <property type="entry name" value="Tscrpt_reg_LuxR_C"/>
</dbReference>
<evidence type="ECO:0000256" key="2">
    <source>
        <dbReference type="ARBA" id="ARBA00023125"/>
    </source>
</evidence>
<name>A0ABQ4E0J4_9ACTN</name>
<keyword evidence="6" id="KW-1185">Reference proteome</keyword>
<organism evidence="5 6">
    <name type="scientific">Plantactinospora endophytica</name>
    <dbReference type="NCBI Taxonomy" id="673535"/>
    <lineage>
        <taxon>Bacteria</taxon>
        <taxon>Bacillati</taxon>
        <taxon>Actinomycetota</taxon>
        <taxon>Actinomycetes</taxon>
        <taxon>Micromonosporales</taxon>
        <taxon>Micromonosporaceae</taxon>
        <taxon>Plantactinospora</taxon>
    </lineage>
</organism>
<evidence type="ECO:0000256" key="1">
    <source>
        <dbReference type="ARBA" id="ARBA00023015"/>
    </source>
</evidence>
<dbReference type="InterPro" id="IPR036388">
    <property type="entry name" value="WH-like_DNA-bd_sf"/>
</dbReference>
<reference evidence="5 6" key="1">
    <citation type="submission" date="2021-01" db="EMBL/GenBank/DDBJ databases">
        <title>Whole genome shotgun sequence of Plantactinospora endophytica NBRC 110450.</title>
        <authorList>
            <person name="Komaki H."/>
            <person name="Tamura T."/>
        </authorList>
    </citation>
    <scope>NUCLEOTIDE SEQUENCE [LARGE SCALE GENOMIC DNA]</scope>
    <source>
        <strain evidence="5 6">NBRC 110450</strain>
    </source>
</reference>
<proteinExistence type="predicted"/>
<dbReference type="SMART" id="SM00421">
    <property type="entry name" value="HTH_LUXR"/>
    <property type="match status" value="1"/>
</dbReference>
<dbReference type="Proteomes" id="UP000646749">
    <property type="component" value="Unassembled WGS sequence"/>
</dbReference>
<gene>
    <name evidence="5" type="ORF">Pen02_31320</name>
</gene>
<dbReference type="CDD" id="cd06170">
    <property type="entry name" value="LuxR_C_like"/>
    <property type="match status" value="1"/>
</dbReference>
<accession>A0ABQ4E0J4</accession>
<dbReference type="InterPro" id="IPR039420">
    <property type="entry name" value="WalR-like"/>
</dbReference>
<protein>
    <recommendedName>
        <fullName evidence="4">HTH luxR-type domain-containing protein</fullName>
    </recommendedName>
</protein>
<comment type="caution">
    <text evidence="5">The sequence shown here is derived from an EMBL/GenBank/DDBJ whole genome shotgun (WGS) entry which is preliminary data.</text>
</comment>
<sequence length="348" mass="37506">MAGRGTGVLTVGQAVPLLVRWGVSADADLVYRCLVSFGDRSAGAAAASLGLAVRRVRVALDELKDAGLAGRTGQPSGVGADAVRWQAVPVDVAVTALQQRALRRVGPVPDTGPGLVRTGADRPFAARRLPDREATRRRIAELVAVERAEHLSMNPEEVFSTDALAIAAPMDIALLKRRIRLRSLGRAPADGDRSSRHATEFARLGGEYREAPRLPHKLMIFDRRVTLLAVDPLGLHQGTWEIVEPTAVESFVSLFVRHWTEATDPRRNGVPEVVLTPREKAVVALLAEGHTDTSVAQALGMSTRSVTYALRSLMDRLGVDNRFQLGLALGAMQVASPPKKEIIEGEPE</sequence>
<keyword evidence="3" id="KW-0804">Transcription</keyword>
<dbReference type="EMBL" id="BONW01000013">
    <property type="protein sequence ID" value="GIG88196.1"/>
    <property type="molecule type" value="Genomic_DNA"/>
</dbReference>
<evidence type="ECO:0000256" key="3">
    <source>
        <dbReference type="ARBA" id="ARBA00023163"/>
    </source>
</evidence>
<dbReference type="Pfam" id="PF00196">
    <property type="entry name" value="GerE"/>
    <property type="match status" value="1"/>
</dbReference>
<dbReference type="SUPFAM" id="SSF46894">
    <property type="entry name" value="C-terminal effector domain of the bipartite response regulators"/>
    <property type="match status" value="1"/>
</dbReference>
<dbReference type="Gene3D" id="1.10.10.10">
    <property type="entry name" value="Winged helix-like DNA-binding domain superfamily/Winged helix DNA-binding domain"/>
    <property type="match status" value="1"/>
</dbReference>
<keyword evidence="2" id="KW-0238">DNA-binding</keyword>
<evidence type="ECO:0000313" key="5">
    <source>
        <dbReference type="EMBL" id="GIG88196.1"/>
    </source>
</evidence>
<dbReference type="InterPro" id="IPR016032">
    <property type="entry name" value="Sig_transdc_resp-reg_C-effctor"/>
</dbReference>